<reference evidence="3" key="1">
    <citation type="journal article" date="2014" name="Proc. Natl. Acad. Sci. U.S.A.">
        <title>Extensive sampling of basidiomycete genomes demonstrates inadequacy of the white-rot/brown-rot paradigm for wood decay fungi.</title>
        <authorList>
            <person name="Riley R."/>
            <person name="Salamov A.A."/>
            <person name="Brown D.W."/>
            <person name="Nagy L.G."/>
            <person name="Floudas D."/>
            <person name="Held B.W."/>
            <person name="Levasseur A."/>
            <person name="Lombard V."/>
            <person name="Morin E."/>
            <person name="Otillar R."/>
            <person name="Lindquist E.A."/>
            <person name="Sun H."/>
            <person name="LaButti K.M."/>
            <person name="Schmutz J."/>
            <person name="Jabbour D."/>
            <person name="Luo H."/>
            <person name="Baker S.E."/>
            <person name="Pisabarro A.G."/>
            <person name="Walton J.D."/>
            <person name="Blanchette R.A."/>
            <person name="Henrissat B."/>
            <person name="Martin F."/>
            <person name="Cullen D."/>
            <person name="Hibbett D.S."/>
            <person name="Grigoriev I.V."/>
        </authorList>
    </citation>
    <scope>NUCLEOTIDE SEQUENCE [LARGE SCALE GENOMIC DNA]</scope>
    <source>
        <strain evidence="3">CBS 339.88</strain>
    </source>
</reference>
<dbReference type="EMBL" id="KL142417">
    <property type="protein sequence ID" value="KDR67105.1"/>
    <property type="molecule type" value="Genomic_DNA"/>
</dbReference>
<sequence>METIASISTERHQHGWRIASRNDAEDTHLKQLGGTGDGKHRGRLQARGPTIRLMSRLGFSTGILNPRQTSPAGRVEKDSASYADGNPVKSRISACMDRVS</sequence>
<gene>
    <name evidence="2" type="ORF">GALMADRAFT_258512</name>
</gene>
<feature type="compositionally biased region" description="Polar residues" evidence="1">
    <location>
        <begin position="62"/>
        <end position="71"/>
    </location>
</feature>
<dbReference type="AlphaFoldDB" id="A0A067S8A6"/>
<dbReference type="Proteomes" id="UP000027222">
    <property type="component" value="Unassembled WGS sequence"/>
</dbReference>
<organism evidence="2 3">
    <name type="scientific">Galerina marginata (strain CBS 339.88)</name>
    <dbReference type="NCBI Taxonomy" id="685588"/>
    <lineage>
        <taxon>Eukaryota</taxon>
        <taxon>Fungi</taxon>
        <taxon>Dikarya</taxon>
        <taxon>Basidiomycota</taxon>
        <taxon>Agaricomycotina</taxon>
        <taxon>Agaricomycetes</taxon>
        <taxon>Agaricomycetidae</taxon>
        <taxon>Agaricales</taxon>
        <taxon>Agaricineae</taxon>
        <taxon>Strophariaceae</taxon>
        <taxon>Galerina</taxon>
    </lineage>
</organism>
<accession>A0A067S8A6</accession>
<feature type="region of interest" description="Disordered" evidence="1">
    <location>
        <begin position="1"/>
        <end position="86"/>
    </location>
</feature>
<evidence type="ECO:0000313" key="3">
    <source>
        <dbReference type="Proteomes" id="UP000027222"/>
    </source>
</evidence>
<keyword evidence="3" id="KW-1185">Reference proteome</keyword>
<dbReference type="HOGENOM" id="CLU_2306369_0_0_1"/>
<name>A0A067S8A6_GALM3</name>
<feature type="compositionally biased region" description="Basic and acidic residues" evidence="1">
    <location>
        <begin position="20"/>
        <end position="29"/>
    </location>
</feature>
<protein>
    <submittedName>
        <fullName evidence="2">Uncharacterized protein</fullName>
    </submittedName>
</protein>
<proteinExistence type="predicted"/>
<evidence type="ECO:0000256" key="1">
    <source>
        <dbReference type="SAM" id="MobiDB-lite"/>
    </source>
</evidence>
<evidence type="ECO:0000313" key="2">
    <source>
        <dbReference type="EMBL" id="KDR67105.1"/>
    </source>
</evidence>